<dbReference type="InterPro" id="IPR037121">
    <property type="entry name" value="Ribosomal_bL25_C"/>
</dbReference>
<keyword evidence="2 5" id="KW-0694">RNA-binding</keyword>
<dbReference type="InterPro" id="IPR011035">
    <property type="entry name" value="Ribosomal_bL25/Gln-tRNA_synth"/>
</dbReference>
<dbReference type="GO" id="GO:0008097">
    <property type="term" value="F:5S rRNA binding"/>
    <property type="evidence" value="ECO:0007669"/>
    <property type="project" value="InterPro"/>
</dbReference>
<dbReference type="EMBL" id="DSUH01000076">
    <property type="protein sequence ID" value="HGU31936.1"/>
    <property type="molecule type" value="Genomic_DNA"/>
</dbReference>
<keyword evidence="3 5" id="KW-0689">Ribosomal protein</keyword>
<protein>
    <recommendedName>
        <fullName evidence="5">Large ribosomal subunit protein bL25</fullName>
    </recommendedName>
    <alternativeName>
        <fullName evidence="5">General stress protein CTC</fullName>
    </alternativeName>
</protein>
<comment type="function">
    <text evidence="5">This is one of the proteins that binds to the 5S RNA in the ribosome where it forms part of the central protuberance.</text>
</comment>
<comment type="similarity">
    <text evidence="5">Belongs to the bacterial ribosomal protein bL25 family. CTC subfamily.</text>
</comment>
<dbReference type="InterPro" id="IPR020930">
    <property type="entry name" value="Ribosomal_uL5_bac-type"/>
</dbReference>
<comment type="caution">
    <text evidence="8">The sequence shown here is derived from an EMBL/GenBank/DDBJ whole genome shotgun (WGS) entry which is preliminary data.</text>
</comment>
<evidence type="ECO:0000313" key="8">
    <source>
        <dbReference type="EMBL" id="HGU31936.1"/>
    </source>
</evidence>
<dbReference type="AlphaFoldDB" id="A0A7C4RR20"/>
<dbReference type="InterPro" id="IPR020056">
    <property type="entry name" value="Rbsml_bL25/Gln-tRNA_synth_N"/>
</dbReference>
<dbReference type="CDD" id="cd00495">
    <property type="entry name" value="Ribosomal_L25_TL5_CTC"/>
    <property type="match status" value="1"/>
</dbReference>
<dbReference type="Pfam" id="PF14693">
    <property type="entry name" value="Ribosomal_TL5_C"/>
    <property type="match status" value="1"/>
</dbReference>
<sequence length="211" mass="23338">MEILELNASIRKATGNSPSRALRRQGMLPAVLYGPGRDTLPLTISEHDLELALRKAPAGRIVFTLHIQNGETSDRTAMIKDIQTHPLKRRAIHVDFYEISRDRKITANVPVIAEGKAKGIENGGMLQIICRELEVSCLPYDVPDAIRIDISSLDIGDAIHVRDLHKMEHIDFLDDPDQTVLVISGTMGSDRPEYAAAAAAEPEKVEKSEKK</sequence>
<feature type="domain" description="Large ribosomal subunit protein bL25 beta" evidence="7">
    <location>
        <begin position="104"/>
        <end position="185"/>
    </location>
</feature>
<reference evidence="8" key="1">
    <citation type="journal article" date="2020" name="mSystems">
        <title>Genome- and Community-Level Interaction Insights into Carbon Utilization and Element Cycling Functions of Hydrothermarchaeota in Hydrothermal Sediment.</title>
        <authorList>
            <person name="Zhou Z."/>
            <person name="Liu Y."/>
            <person name="Xu W."/>
            <person name="Pan J."/>
            <person name="Luo Z.H."/>
            <person name="Li M."/>
        </authorList>
    </citation>
    <scope>NUCLEOTIDE SEQUENCE [LARGE SCALE GENOMIC DNA]</scope>
    <source>
        <strain evidence="8">SpSt-477</strain>
    </source>
</reference>
<dbReference type="GO" id="GO:0006412">
    <property type="term" value="P:translation"/>
    <property type="evidence" value="ECO:0007669"/>
    <property type="project" value="UniProtKB-UniRule"/>
</dbReference>
<name>A0A7C4RR20_9BACT</name>
<gene>
    <name evidence="5" type="primary">rplY</name>
    <name evidence="5" type="synonym">ctc</name>
    <name evidence="8" type="ORF">ENS29_03660</name>
</gene>
<dbReference type="HAMAP" id="MF_01334">
    <property type="entry name" value="Ribosomal_bL25_CTC"/>
    <property type="match status" value="1"/>
</dbReference>
<accession>A0A7C4RR20</accession>
<dbReference type="InterPro" id="IPR001021">
    <property type="entry name" value="Ribosomal_bL25_long"/>
</dbReference>
<dbReference type="PANTHER" id="PTHR33284">
    <property type="entry name" value="RIBOSOMAL PROTEIN L25/GLN-TRNA SYNTHETASE, ANTI-CODON-BINDING DOMAIN-CONTAINING PROTEIN"/>
    <property type="match status" value="1"/>
</dbReference>
<dbReference type="Pfam" id="PF01386">
    <property type="entry name" value="Ribosomal_L25p"/>
    <property type="match status" value="1"/>
</dbReference>
<evidence type="ECO:0000256" key="1">
    <source>
        <dbReference type="ARBA" id="ARBA00022730"/>
    </source>
</evidence>
<dbReference type="PANTHER" id="PTHR33284:SF1">
    <property type="entry name" value="RIBOSOMAL PROTEIN L25_GLN-TRNA SYNTHETASE, ANTI-CODON-BINDING DOMAIN-CONTAINING PROTEIN"/>
    <property type="match status" value="1"/>
</dbReference>
<proteinExistence type="inferred from homology"/>
<comment type="subunit">
    <text evidence="5">Part of the 50S ribosomal subunit; part of the 5S rRNA/L5/L18/L25 subcomplex. Contacts the 5S rRNA. Binds to the 5S rRNA independently of L5 and L18.</text>
</comment>
<evidence type="ECO:0000259" key="7">
    <source>
        <dbReference type="Pfam" id="PF14693"/>
    </source>
</evidence>
<dbReference type="SUPFAM" id="SSF50715">
    <property type="entry name" value="Ribosomal protein L25-like"/>
    <property type="match status" value="1"/>
</dbReference>
<dbReference type="GO" id="GO:0003735">
    <property type="term" value="F:structural constituent of ribosome"/>
    <property type="evidence" value="ECO:0007669"/>
    <property type="project" value="InterPro"/>
</dbReference>
<keyword evidence="4 5" id="KW-0687">Ribonucleoprotein</keyword>
<dbReference type="Gene3D" id="2.170.120.20">
    <property type="entry name" value="Ribosomal protein L25, beta domain"/>
    <property type="match status" value="1"/>
</dbReference>
<dbReference type="InterPro" id="IPR020057">
    <property type="entry name" value="Ribosomal_bL25_b-dom"/>
</dbReference>
<keyword evidence="1 5" id="KW-0699">rRNA-binding</keyword>
<dbReference type="Gene3D" id="2.40.240.10">
    <property type="entry name" value="Ribosomal Protein L25, Chain P"/>
    <property type="match status" value="1"/>
</dbReference>
<dbReference type="GO" id="GO:0022625">
    <property type="term" value="C:cytosolic large ribosomal subunit"/>
    <property type="evidence" value="ECO:0007669"/>
    <property type="project" value="TreeGrafter"/>
</dbReference>
<feature type="domain" description="Large ribosomal subunit protein bL25 L25" evidence="6">
    <location>
        <begin position="6"/>
        <end position="96"/>
    </location>
</feature>
<evidence type="ECO:0000259" key="6">
    <source>
        <dbReference type="Pfam" id="PF01386"/>
    </source>
</evidence>
<organism evidence="8">
    <name type="scientific">Desulfatirhabdium butyrativorans</name>
    <dbReference type="NCBI Taxonomy" id="340467"/>
    <lineage>
        <taxon>Bacteria</taxon>
        <taxon>Pseudomonadati</taxon>
        <taxon>Thermodesulfobacteriota</taxon>
        <taxon>Desulfobacteria</taxon>
        <taxon>Desulfobacterales</taxon>
        <taxon>Desulfatirhabdiaceae</taxon>
        <taxon>Desulfatirhabdium</taxon>
    </lineage>
</organism>
<evidence type="ECO:0000256" key="2">
    <source>
        <dbReference type="ARBA" id="ARBA00022884"/>
    </source>
</evidence>
<evidence type="ECO:0000256" key="4">
    <source>
        <dbReference type="ARBA" id="ARBA00023274"/>
    </source>
</evidence>
<dbReference type="NCBIfam" id="TIGR00731">
    <property type="entry name" value="bL25_bact_ctc"/>
    <property type="match status" value="1"/>
</dbReference>
<evidence type="ECO:0000256" key="5">
    <source>
        <dbReference type="HAMAP-Rule" id="MF_01334"/>
    </source>
</evidence>
<evidence type="ECO:0000256" key="3">
    <source>
        <dbReference type="ARBA" id="ARBA00022980"/>
    </source>
</evidence>
<dbReference type="InterPro" id="IPR029751">
    <property type="entry name" value="Ribosomal_L25_dom"/>
</dbReference>